<dbReference type="Proteomes" id="UP000230463">
    <property type="component" value="Unassembled WGS sequence"/>
</dbReference>
<evidence type="ECO:0008006" key="3">
    <source>
        <dbReference type="Google" id="ProtNLM"/>
    </source>
</evidence>
<accession>A0A855FR69</accession>
<evidence type="ECO:0000313" key="1">
    <source>
        <dbReference type="EMBL" id="PIT62620.1"/>
    </source>
</evidence>
<evidence type="ECO:0000313" key="2">
    <source>
        <dbReference type="Proteomes" id="UP000230463"/>
    </source>
</evidence>
<gene>
    <name evidence="1" type="ORF">BHC57_00850</name>
</gene>
<protein>
    <recommendedName>
        <fullName evidence="3">HTH tetR-type domain-containing protein</fullName>
    </recommendedName>
</protein>
<dbReference type="EMBL" id="MEIU01000004">
    <property type="protein sequence ID" value="PIT62620.1"/>
    <property type="molecule type" value="Genomic_DNA"/>
</dbReference>
<dbReference type="RefSeq" id="WP_100153859.1">
    <property type="nucleotide sequence ID" value="NZ_MDUZ01000050.1"/>
</dbReference>
<sequence>MTESPDTQHLSRKEHNTRIALIRSGVEAMTTHGYISANIESILKKVGPKINFFYTYRLSDN</sequence>
<proteinExistence type="predicted"/>
<comment type="caution">
    <text evidence="1">The sequence shown here is derived from an EMBL/GenBank/DDBJ whole genome shotgun (WGS) entry which is preliminary data.</text>
</comment>
<name>A0A855FR69_9NEIS</name>
<organism evidence="1 2">
    <name type="scientific">Snodgrassella alvi</name>
    <dbReference type="NCBI Taxonomy" id="1196083"/>
    <lineage>
        <taxon>Bacteria</taxon>
        <taxon>Pseudomonadati</taxon>
        <taxon>Pseudomonadota</taxon>
        <taxon>Betaproteobacteria</taxon>
        <taxon>Neisseriales</taxon>
        <taxon>Neisseriaceae</taxon>
        <taxon>Snodgrassella</taxon>
    </lineage>
</organism>
<reference evidence="1 2" key="1">
    <citation type="journal article" date="2017" name="MBio">
        <title>Type VI secretion-mediated competition in the bee gut microbiome.</title>
        <authorList>
            <person name="Steele M.I."/>
            <person name="Kwong W.K."/>
            <person name="Powell J.E."/>
            <person name="Whiteley M."/>
            <person name="Moran N.A."/>
        </authorList>
    </citation>
    <scope>NUCLEOTIDE SEQUENCE [LARGE SCALE GENOMIC DNA]</scope>
    <source>
        <strain evidence="1 2">HK3</strain>
    </source>
</reference>
<dbReference type="AlphaFoldDB" id="A0A855FR69"/>